<dbReference type="InterPro" id="IPR007255">
    <property type="entry name" value="COG8"/>
</dbReference>
<keyword evidence="7" id="KW-0472">Membrane</keyword>
<proteinExistence type="inferred from homology"/>
<evidence type="ECO:0000256" key="9">
    <source>
        <dbReference type="SAM" id="MobiDB-lite"/>
    </source>
</evidence>
<dbReference type="Proteomes" id="UP000245884">
    <property type="component" value="Unassembled WGS sequence"/>
</dbReference>
<reference evidence="10 11" key="1">
    <citation type="journal article" date="2018" name="Mol. Biol. Evol.">
        <title>Broad Genomic Sampling Reveals a Smut Pathogenic Ancestry of the Fungal Clade Ustilaginomycotina.</title>
        <authorList>
            <person name="Kijpornyongpan T."/>
            <person name="Mondo S.J."/>
            <person name="Barry K."/>
            <person name="Sandor L."/>
            <person name="Lee J."/>
            <person name="Lipzen A."/>
            <person name="Pangilinan J."/>
            <person name="LaButti K."/>
            <person name="Hainaut M."/>
            <person name="Henrissat B."/>
            <person name="Grigoriev I.V."/>
            <person name="Spatafora J.W."/>
            <person name="Aime M.C."/>
        </authorList>
    </citation>
    <scope>NUCLEOTIDE SEQUENCE [LARGE SCALE GENOMIC DNA]</scope>
    <source>
        <strain evidence="10 11">MCA 5214</strain>
    </source>
</reference>
<comment type="subcellular location">
    <subcellularLocation>
        <location evidence="1">Golgi apparatus membrane</location>
        <topology evidence="1">Peripheral membrane protein</topology>
    </subcellularLocation>
</comment>
<feature type="compositionally biased region" description="Polar residues" evidence="9">
    <location>
        <begin position="890"/>
        <end position="911"/>
    </location>
</feature>
<feature type="compositionally biased region" description="Polar residues" evidence="9">
    <location>
        <begin position="1050"/>
        <end position="1065"/>
    </location>
</feature>
<dbReference type="EMBL" id="KZ819662">
    <property type="protein sequence ID" value="PWN30178.1"/>
    <property type="molecule type" value="Genomic_DNA"/>
</dbReference>
<evidence type="ECO:0000256" key="5">
    <source>
        <dbReference type="ARBA" id="ARBA00022927"/>
    </source>
</evidence>
<dbReference type="PANTHER" id="PTHR21311:SF0">
    <property type="entry name" value="CONSERVED OLIGOMERIC GOLGI COMPLEX SUBUNIT 8"/>
    <property type="match status" value="1"/>
</dbReference>
<evidence type="ECO:0000256" key="2">
    <source>
        <dbReference type="ARBA" id="ARBA00006419"/>
    </source>
</evidence>
<name>A0A316UZI8_9BASI</name>
<evidence type="ECO:0000256" key="1">
    <source>
        <dbReference type="ARBA" id="ARBA00004395"/>
    </source>
</evidence>
<feature type="compositionally biased region" description="Basic and acidic residues" evidence="9">
    <location>
        <begin position="762"/>
        <end position="799"/>
    </location>
</feature>
<evidence type="ECO:0000313" key="10">
    <source>
        <dbReference type="EMBL" id="PWN30178.1"/>
    </source>
</evidence>
<keyword evidence="5" id="KW-0653">Protein transport</keyword>
<evidence type="ECO:0000256" key="8">
    <source>
        <dbReference type="ARBA" id="ARBA00031347"/>
    </source>
</evidence>
<feature type="compositionally biased region" description="Low complexity" evidence="9">
    <location>
        <begin position="957"/>
        <end position="970"/>
    </location>
</feature>
<dbReference type="AlphaFoldDB" id="A0A316UZI8"/>
<keyword evidence="11" id="KW-1185">Reference proteome</keyword>
<dbReference type="GO" id="GO:0000139">
    <property type="term" value="C:Golgi membrane"/>
    <property type="evidence" value="ECO:0007669"/>
    <property type="project" value="UniProtKB-SubCell"/>
</dbReference>
<feature type="compositionally biased region" description="Basic residues" evidence="9">
    <location>
        <begin position="1105"/>
        <end position="1117"/>
    </location>
</feature>
<dbReference type="PANTHER" id="PTHR21311">
    <property type="entry name" value="CONSERVED OLIGOMERIC GOLGI COMPLEX COMPONENT 8"/>
    <property type="match status" value="1"/>
</dbReference>
<keyword evidence="4" id="KW-0813">Transport</keyword>
<evidence type="ECO:0000256" key="3">
    <source>
        <dbReference type="ARBA" id="ARBA00020983"/>
    </source>
</evidence>
<feature type="compositionally biased region" description="Basic and acidic residues" evidence="9">
    <location>
        <begin position="941"/>
        <end position="956"/>
    </location>
</feature>
<evidence type="ECO:0000256" key="4">
    <source>
        <dbReference type="ARBA" id="ARBA00022448"/>
    </source>
</evidence>
<dbReference type="GO" id="GO:0017119">
    <property type="term" value="C:Golgi transport complex"/>
    <property type="evidence" value="ECO:0007669"/>
    <property type="project" value="InterPro"/>
</dbReference>
<dbReference type="GO" id="GO:0006891">
    <property type="term" value="P:intra-Golgi vesicle-mediated transport"/>
    <property type="evidence" value="ECO:0007669"/>
    <property type="project" value="TreeGrafter"/>
</dbReference>
<evidence type="ECO:0000256" key="7">
    <source>
        <dbReference type="ARBA" id="ARBA00023136"/>
    </source>
</evidence>
<evidence type="ECO:0000313" key="11">
    <source>
        <dbReference type="Proteomes" id="UP000245884"/>
    </source>
</evidence>
<dbReference type="Pfam" id="PF04124">
    <property type="entry name" value="Dor1"/>
    <property type="match status" value="1"/>
</dbReference>
<organism evidence="10 11">
    <name type="scientific">Jaminaea rosea</name>
    <dbReference type="NCBI Taxonomy" id="1569628"/>
    <lineage>
        <taxon>Eukaryota</taxon>
        <taxon>Fungi</taxon>
        <taxon>Dikarya</taxon>
        <taxon>Basidiomycota</taxon>
        <taxon>Ustilaginomycotina</taxon>
        <taxon>Exobasidiomycetes</taxon>
        <taxon>Microstromatales</taxon>
        <taxon>Microstromatales incertae sedis</taxon>
        <taxon>Jaminaea</taxon>
    </lineage>
</organism>
<protein>
    <recommendedName>
        <fullName evidence="3">Conserved oligomeric Golgi complex subunit 8</fullName>
    </recommendedName>
    <alternativeName>
        <fullName evidence="8">Component of oligomeric Golgi complex 8</fullName>
    </alternativeName>
</protein>
<sequence>MASLSPKSERRSSVLLGRRTSASHRRGAASIAAPSNQGGTLQSLIRQAAASHLDDDSTVQDSKALIAQTLADLDNPASSASAFLASLTTQTLKSLESQPQFLASTSKTLDDQLSALCQRHVGPLSHVHQSNSALPAAVESVQGDIRGLVDTNLPQLAIVARNFPSLTREPLAARERANELLEAHASNLPDLLDIPDLITTCIRNGNHREAIELAAYIAKLARPDSPLGGGPILQSLRARSWVSLQELRDQLLEGLQSRNLALSAARRCMTSLRGLKELDEAPGVGHASSSKPTPQHQQLALTEPQLCLAFLRARATLLRSLLSAPHSFSKSISTSHNPATAHLSAYIDVWRQGVSDTCAMAQSLFPDLNEMPQLLSPFLRRHTRMLEGEVGRAVYKLVGQVREGASSGTSTREVTRLTDDLVSSLMALHSQLSYAAAALARLGGDVAPLLALTAGKALQEAALEIVRVPAQRASRNFVECIPSAPGQAPSSWLTQIRDVGKLSASDALSMETVPYFASLARLFNDVLIGLNCLRSFAPVEIRRDAMQALDHALLETITQLGHYCARLPEQLWEEKDSNRLVLPTLTRSEQDAENDEEDRQEVDFVASSAHRHTQAERLLAASALELLLDFVAPALRSALWRDVFGCSESSLPLLGAQDKRQEEHITSARQWASEAHSAWDEGEEARRVELQEHRRRRIEEKAEREKAAAQRRAQEAEAAAAAAAEEQRRKEAEEEAERTRKQAAAEEEERRRKAAAAEAEAEEARRRAEAEAAAKRKRDDEEAKRKEEQERARMARAEAEAAAAAAAAEAKRKAEEEAARAKAAAEKEAQTKKDREEEESRAKAAAEAKVKEEQEINAKAQVEQEARAREQEARKRVEADAKAEGETDTKAQSAANSAPHTAPESSASTVHLTAATPSPSTAAQELPANPTAATGPPKKLTLAEKLKAKREERERQAVAAAAANPAAPAPSGATKEEDTSAATTAEPSVPSVDEVASAPIASTAESGTQDEPAESQDSKPSIPAAVVEEAKDAAEASSLDDHESAIQAAPPSSSTMANVDGSNSVSAEASARNSGEESEGEAADASGGGVGNGETAQGDDAKSVSQKKKKKKKGKKK</sequence>
<dbReference type="OrthoDB" id="1661054at2759"/>
<dbReference type="RefSeq" id="XP_025364790.1">
    <property type="nucleotide sequence ID" value="XM_025509745.1"/>
</dbReference>
<feature type="compositionally biased region" description="Basic and acidic residues" evidence="9">
    <location>
        <begin position="809"/>
        <end position="889"/>
    </location>
</feature>
<feature type="compositionally biased region" description="Basic and acidic residues" evidence="9">
    <location>
        <begin position="725"/>
        <end position="751"/>
    </location>
</feature>
<feature type="region of interest" description="Disordered" evidence="9">
    <location>
        <begin position="1"/>
        <end position="36"/>
    </location>
</feature>
<dbReference type="GeneID" id="37031568"/>
<feature type="compositionally biased region" description="Basic and acidic residues" evidence="9">
    <location>
        <begin position="697"/>
        <end position="715"/>
    </location>
</feature>
<keyword evidence="6" id="KW-0333">Golgi apparatus</keyword>
<dbReference type="STRING" id="1569628.A0A316UZI8"/>
<dbReference type="GO" id="GO:0015031">
    <property type="term" value="P:protein transport"/>
    <property type="evidence" value="ECO:0007669"/>
    <property type="project" value="UniProtKB-KW"/>
</dbReference>
<feature type="compositionally biased region" description="Low complexity" evidence="9">
    <location>
        <begin position="913"/>
        <end position="923"/>
    </location>
</feature>
<gene>
    <name evidence="10" type="ORF">BDZ90DRAFT_6433</name>
</gene>
<accession>A0A316UZI8</accession>
<feature type="compositionally biased region" description="Basic and acidic residues" evidence="9">
    <location>
        <begin position="1028"/>
        <end position="1044"/>
    </location>
</feature>
<comment type="similarity">
    <text evidence="2">Belongs to the COG8 family.</text>
</comment>
<feature type="region of interest" description="Disordered" evidence="9">
    <location>
        <begin position="697"/>
        <end position="1117"/>
    </location>
</feature>
<evidence type="ECO:0000256" key="6">
    <source>
        <dbReference type="ARBA" id="ARBA00023034"/>
    </source>
</evidence>